<comment type="caution">
    <text evidence="6">The sequence shown here is derived from an EMBL/GenBank/DDBJ whole genome shotgun (WGS) entry which is preliminary data.</text>
</comment>
<dbReference type="Pfam" id="PF00348">
    <property type="entry name" value="polyprenyl_synt"/>
    <property type="match status" value="1"/>
</dbReference>
<keyword evidence="3" id="KW-0479">Metal-binding</keyword>
<dbReference type="EMBL" id="CAXLJM020000104">
    <property type="protein sequence ID" value="CAL8134386.1"/>
    <property type="molecule type" value="Genomic_DNA"/>
</dbReference>
<sequence length="103" mass="11876">MSSLPEFSKNELLLERKRFNAWFPTLLKDILTEKENLDVPWALAWLKEVCLYNVPHGKQIRGLLVPLAVRGLGKCPTEKQIEQSYILGWCVEMVRKSILPLAI</sequence>
<evidence type="ECO:0000256" key="5">
    <source>
        <dbReference type="ARBA" id="ARBA00033740"/>
    </source>
</evidence>
<dbReference type="PANTHER" id="PTHR11525:SF0">
    <property type="entry name" value="FARNESYL PYROPHOSPHATE SYNTHASE"/>
    <property type="match status" value="1"/>
</dbReference>
<evidence type="ECO:0000256" key="2">
    <source>
        <dbReference type="ARBA" id="ARBA00022679"/>
    </source>
</evidence>
<dbReference type="SUPFAM" id="SSF48576">
    <property type="entry name" value="Terpenoid synthases"/>
    <property type="match status" value="1"/>
</dbReference>
<dbReference type="PANTHER" id="PTHR11525">
    <property type="entry name" value="FARNESYL-PYROPHOSPHATE SYNTHETASE"/>
    <property type="match status" value="1"/>
</dbReference>
<evidence type="ECO:0000256" key="3">
    <source>
        <dbReference type="ARBA" id="ARBA00022723"/>
    </source>
</evidence>
<accession>A0ABP1RSG3</accession>
<evidence type="ECO:0000313" key="6">
    <source>
        <dbReference type="EMBL" id="CAL8134386.1"/>
    </source>
</evidence>
<protein>
    <submittedName>
        <fullName evidence="6">Uncharacterized protein</fullName>
    </submittedName>
</protein>
<proteinExistence type="predicted"/>
<evidence type="ECO:0000256" key="4">
    <source>
        <dbReference type="ARBA" id="ARBA00022842"/>
    </source>
</evidence>
<comment type="cofactor">
    <cofactor evidence="1">
        <name>Mg(2+)</name>
        <dbReference type="ChEBI" id="CHEBI:18420"/>
    </cofactor>
</comment>
<gene>
    <name evidence="6" type="ORF">ODALV1_LOCUS25499</name>
</gene>
<keyword evidence="4" id="KW-0460">Magnesium</keyword>
<keyword evidence="7" id="KW-1185">Reference proteome</keyword>
<reference evidence="6 7" key="1">
    <citation type="submission" date="2024-08" db="EMBL/GenBank/DDBJ databases">
        <authorList>
            <person name="Cucini C."/>
            <person name="Frati F."/>
        </authorList>
    </citation>
    <scope>NUCLEOTIDE SEQUENCE [LARGE SCALE GENOMIC DNA]</scope>
</reference>
<dbReference type="InterPro" id="IPR039702">
    <property type="entry name" value="FPS1-like"/>
</dbReference>
<keyword evidence="2" id="KW-0808">Transferase</keyword>
<evidence type="ECO:0000313" key="7">
    <source>
        <dbReference type="Proteomes" id="UP001642540"/>
    </source>
</evidence>
<dbReference type="InterPro" id="IPR000092">
    <property type="entry name" value="Polyprenyl_synt"/>
</dbReference>
<evidence type="ECO:0000256" key="1">
    <source>
        <dbReference type="ARBA" id="ARBA00001946"/>
    </source>
</evidence>
<dbReference type="Proteomes" id="UP001642540">
    <property type="component" value="Unassembled WGS sequence"/>
</dbReference>
<name>A0ABP1RSG3_9HEXA</name>
<organism evidence="6 7">
    <name type="scientific">Orchesella dallaii</name>
    <dbReference type="NCBI Taxonomy" id="48710"/>
    <lineage>
        <taxon>Eukaryota</taxon>
        <taxon>Metazoa</taxon>
        <taxon>Ecdysozoa</taxon>
        <taxon>Arthropoda</taxon>
        <taxon>Hexapoda</taxon>
        <taxon>Collembola</taxon>
        <taxon>Entomobryomorpha</taxon>
        <taxon>Entomobryoidea</taxon>
        <taxon>Orchesellidae</taxon>
        <taxon>Orchesellinae</taxon>
        <taxon>Orchesella</taxon>
    </lineage>
</organism>
<comment type="pathway">
    <text evidence="5">Pheromone biosynthesis.</text>
</comment>
<dbReference type="Gene3D" id="1.10.600.10">
    <property type="entry name" value="Farnesyl Diphosphate Synthase"/>
    <property type="match status" value="1"/>
</dbReference>
<dbReference type="InterPro" id="IPR008949">
    <property type="entry name" value="Isoprenoid_synthase_dom_sf"/>
</dbReference>